<dbReference type="SFLD" id="SFLDG01150">
    <property type="entry name" value="Main.1:_Beta-like"/>
    <property type="match status" value="1"/>
</dbReference>
<dbReference type="AlphaFoldDB" id="A0A2N8KJP1"/>
<dbReference type="SFLD" id="SFLDG00358">
    <property type="entry name" value="Main_(cytGST)"/>
    <property type="match status" value="1"/>
</dbReference>
<dbReference type="Pfam" id="PF13409">
    <property type="entry name" value="GST_N_2"/>
    <property type="match status" value="1"/>
</dbReference>
<dbReference type="PROSITE" id="PS50405">
    <property type="entry name" value="GST_CTER"/>
    <property type="match status" value="1"/>
</dbReference>
<name>A0A2N8KJP1_9BURK</name>
<dbReference type="PANTHER" id="PTHR44051">
    <property type="entry name" value="GLUTATHIONE S-TRANSFERASE-RELATED"/>
    <property type="match status" value="1"/>
</dbReference>
<dbReference type="SFLD" id="SFLDS00019">
    <property type="entry name" value="Glutathione_Transferase_(cytos"/>
    <property type="match status" value="1"/>
</dbReference>
<dbReference type="EMBL" id="POQS01000003">
    <property type="protein sequence ID" value="PND33673.1"/>
    <property type="molecule type" value="Genomic_DNA"/>
</dbReference>
<evidence type="ECO:0000256" key="2">
    <source>
        <dbReference type="ARBA" id="ARBA00022679"/>
    </source>
</evidence>
<gene>
    <name evidence="5" type="ORF">C1I89_14510</name>
</gene>
<dbReference type="Proteomes" id="UP000235994">
    <property type="component" value="Unassembled WGS sequence"/>
</dbReference>
<reference evidence="5 6" key="1">
    <citation type="submission" date="2018-01" db="EMBL/GenBank/DDBJ databases">
        <title>The draft genome of an aniline degradation strain ANB-1.</title>
        <authorList>
            <person name="Zhang L."/>
            <person name="Jiang J."/>
        </authorList>
    </citation>
    <scope>NUCLEOTIDE SEQUENCE [LARGE SCALE GENOMIC DNA]</scope>
    <source>
        <strain evidence="5 6">ANB-1</strain>
    </source>
</reference>
<dbReference type="FunFam" id="3.40.30.10:FF:000039">
    <property type="entry name" value="Glutathione S-transferase domain"/>
    <property type="match status" value="1"/>
</dbReference>
<proteinExistence type="inferred from homology"/>
<dbReference type="SUPFAM" id="SSF52833">
    <property type="entry name" value="Thioredoxin-like"/>
    <property type="match status" value="1"/>
</dbReference>
<dbReference type="RefSeq" id="WP_102773443.1">
    <property type="nucleotide sequence ID" value="NZ_POQS01000003.1"/>
</dbReference>
<dbReference type="InterPro" id="IPR004045">
    <property type="entry name" value="Glutathione_S-Trfase_N"/>
</dbReference>
<dbReference type="GO" id="GO:0016740">
    <property type="term" value="F:transferase activity"/>
    <property type="evidence" value="ECO:0007669"/>
    <property type="project" value="UniProtKB-KW"/>
</dbReference>
<comment type="similarity">
    <text evidence="1">Belongs to the GST superfamily.</text>
</comment>
<keyword evidence="6" id="KW-1185">Reference proteome</keyword>
<dbReference type="InterPro" id="IPR010987">
    <property type="entry name" value="Glutathione-S-Trfase_C-like"/>
</dbReference>
<feature type="domain" description="GST N-terminal" evidence="3">
    <location>
        <begin position="1"/>
        <end position="81"/>
    </location>
</feature>
<evidence type="ECO:0000259" key="4">
    <source>
        <dbReference type="PROSITE" id="PS50405"/>
    </source>
</evidence>
<dbReference type="InterPro" id="IPR036282">
    <property type="entry name" value="Glutathione-S-Trfase_C_sf"/>
</dbReference>
<dbReference type="PANTHER" id="PTHR44051:SF19">
    <property type="entry name" value="DISULFIDE-BOND OXIDOREDUCTASE YFCG"/>
    <property type="match status" value="1"/>
</dbReference>
<feature type="domain" description="GST C-terminal" evidence="4">
    <location>
        <begin position="86"/>
        <end position="206"/>
    </location>
</feature>
<dbReference type="SUPFAM" id="SSF47616">
    <property type="entry name" value="GST C-terminal domain-like"/>
    <property type="match status" value="1"/>
</dbReference>
<evidence type="ECO:0000313" key="6">
    <source>
        <dbReference type="Proteomes" id="UP000235994"/>
    </source>
</evidence>
<dbReference type="CDD" id="cd03047">
    <property type="entry name" value="GST_N_2"/>
    <property type="match status" value="1"/>
</dbReference>
<accession>A0A2N8KJP1</accession>
<dbReference type="InterPro" id="IPR040079">
    <property type="entry name" value="Glutathione_S-Trfase"/>
</dbReference>
<evidence type="ECO:0000259" key="3">
    <source>
        <dbReference type="PROSITE" id="PS50404"/>
    </source>
</evidence>
<dbReference type="InterPro" id="IPR004046">
    <property type="entry name" value="GST_C"/>
</dbReference>
<comment type="caution">
    <text evidence="5">The sequence shown here is derived from an EMBL/GenBank/DDBJ whole genome shotgun (WGS) entry which is preliminary data.</text>
</comment>
<sequence length="206" mass="23094">MLKIWGRLSSVNVQKVMLAVRELALPHTFTQAGGKFGVVGTPEFAELNPNRTVPVIDDGGFVLWESNAIVRYLASRYGVGSLWPEDACLRADADRWMDWQTTEWQAAMGPAFLGLIRTPEAQRDRAAIDKSMQRSNERALILDRALRGREFIVGRHLTMGDVALVCSAHRWLALPAERPDTPALSAWYRRVMMRPAPQGVLTLPLE</sequence>
<evidence type="ECO:0000256" key="1">
    <source>
        <dbReference type="ARBA" id="ARBA00007409"/>
    </source>
</evidence>
<dbReference type="InterPro" id="IPR036249">
    <property type="entry name" value="Thioredoxin-like_sf"/>
</dbReference>
<protein>
    <submittedName>
        <fullName evidence="5">Glutathione S-transferase</fullName>
    </submittedName>
</protein>
<keyword evidence="2 5" id="KW-0808">Transferase</keyword>
<evidence type="ECO:0000313" key="5">
    <source>
        <dbReference type="EMBL" id="PND33673.1"/>
    </source>
</evidence>
<dbReference type="PROSITE" id="PS50404">
    <property type="entry name" value="GST_NTER"/>
    <property type="match status" value="1"/>
</dbReference>
<dbReference type="Gene3D" id="1.20.1050.10">
    <property type="match status" value="1"/>
</dbReference>
<dbReference type="Gene3D" id="3.40.30.10">
    <property type="entry name" value="Glutaredoxin"/>
    <property type="match status" value="1"/>
</dbReference>
<organism evidence="5 6">
    <name type="scientific">Achromobacter pulmonis</name>
    <dbReference type="NCBI Taxonomy" id="1389932"/>
    <lineage>
        <taxon>Bacteria</taxon>
        <taxon>Pseudomonadati</taxon>
        <taxon>Pseudomonadota</taxon>
        <taxon>Betaproteobacteria</taxon>
        <taxon>Burkholderiales</taxon>
        <taxon>Alcaligenaceae</taxon>
        <taxon>Achromobacter</taxon>
    </lineage>
</organism>
<dbReference type="Pfam" id="PF00043">
    <property type="entry name" value="GST_C"/>
    <property type="match status" value="1"/>
</dbReference>